<dbReference type="InterPro" id="IPR022637">
    <property type="entry name" value="DNA_polIII_beta_cen"/>
</dbReference>
<dbReference type="Proteomes" id="UP000051017">
    <property type="component" value="Unassembled WGS sequence"/>
</dbReference>
<evidence type="ECO:0000256" key="3">
    <source>
        <dbReference type="ARBA" id="ARBA00022490"/>
    </source>
</evidence>
<dbReference type="Gene3D" id="3.10.150.10">
    <property type="entry name" value="DNA Polymerase III, subunit A, domain 2"/>
    <property type="match status" value="1"/>
</dbReference>
<comment type="subunit">
    <text evidence="9">Forms a ring-shaped head-to-tail homodimer around DNA.</text>
</comment>
<dbReference type="AlphaFoldDB" id="A0A0R2QJ79"/>
<accession>A0A0R2QJ79</accession>
<dbReference type="PIRSF" id="PIRSF000804">
    <property type="entry name" value="DNA_pol_III_b"/>
    <property type="match status" value="1"/>
</dbReference>
<evidence type="ECO:0000259" key="11">
    <source>
        <dbReference type="Pfam" id="PF02767"/>
    </source>
</evidence>
<keyword evidence="8" id="KW-0238">DNA-binding</keyword>
<evidence type="ECO:0000256" key="8">
    <source>
        <dbReference type="ARBA" id="ARBA00023125"/>
    </source>
</evidence>
<dbReference type="InterPro" id="IPR046938">
    <property type="entry name" value="DNA_clamp_sf"/>
</dbReference>
<name>A0A0R2QJ79_9ACTN</name>
<dbReference type="GO" id="GO:0005737">
    <property type="term" value="C:cytoplasm"/>
    <property type="evidence" value="ECO:0007669"/>
    <property type="project" value="UniProtKB-SubCell"/>
</dbReference>
<dbReference type="PANTHER" id="PTHR30478:SF0">
    <property type="entry name" value="BETA SLIDING CLAMP"/>
    <property type="match status" value="1"/>
</dbReference>
<dbReference type="Pfam" id="PF02767">
    <property type="entry name" value="DNA_pol3_beta_2"/>
    <property type="match status" value="1"/>
</dbReference>
<keyword evidence="4 9" id="KW-0808">Transferase</keyword>
<organism evidence="13 14">
    <name type="scientific">Acidimicrobiia bacterium BACL6 MAG-120924-bin43</name>
    <dbReference type="NCBI Taxonomy" id="1655583"/>
    <lineage>
        <taxon>Bacteria</taxon>
        <taxon>Bacillati</taxon>
        <taxon>Actinomycetota</taxon>
        <taxon>Acidimicrobiia</taxon>
        <taxon>acIV cluster</taxon>
    </lineage>
</organism>
<feature type="domain" description="DNA polymerase III beta sliding clamp C-terminal" evidence="12">
    <location>
        <begin position="251"/>
        <end position="362"/>
    </location>
</feature>
<keyword evidence="7 9" id="KW-0239">DNA-directed DNA polymerase</keyword>
<dbReference type="CDD" id="cd00140">
    <property type="entry name" value="beta_clamp"/>
    <property type="match status" value="1"/>
</dbReference>
<evidence type="ECO:0000256" key="2">
    <source>
        <dbReference type="ARBA" id="ARBA00010752"/>
    </source>
</evidence>
<reference evidence="13 14" key="1">
    <citation type="submission" date="2015-10" db="EMBL/GenBank/DDBJ databases">
        <title>Metagenome-Assembled Genomes uncover a global brackish microbiome.</title>
        <authorList>
            <person name="Hugerth L.W."/>
            <person name="Larsson J."/>
            <person name="Alneberg J."/>
            <person name="Lindh M.V."/>
            <person name="Legrand C."/>
            <person name="Pinhassi J."/>
            <person name="Andersson A.F."/>
        </authorList>
    </citation>
    <scope>NUCLEOTIDE SEQUENCE [LARGE SCALE GENOMIC DNA]</scope>
    <source>
        <strain evidence="13">BACL6 MAG-120924-bin43</strain>
    </source>
</reference>
<evidence type="ECO:0000256" key="1">
    <source>
        <dbReference type="ARBA" id="ARBA00004496"/>
    </source>
</evidence>
<dbReference type="SUPFAM" id="SSF55979">
    <property type="entry name" value="DNA clamp"/>
    <property type="match status" value="3"/>
</dbReference>
<comment type="caution">
    <text evidence="13">The sequence shown here is derived from an EMBL/GenBank/DDBJ whole genome shotgun (WGS) entry which is preliminary data.</text>
</comment>
<dbReference type="GO" id="GO:0008408">
    <property type="term" value="F:3'-5' exonuclease activity"/>
    <property type="evidence" value="ECO:0007669"/>
    <property type="project" value="InterPro"/>
</dbReference>
<comment type="function">
    <text evidence="9">Confers DNA tethering and processivity to DNA polymerases and other proteins. Acts as a clamp, forming a ring around DNA (a reaction catalyzed by the clamp-loading complex) which diffuses in an ATP-independent manner freely and bidirectionally along dsDNA. Initially characterized for its ability to contact the catalytic subunit of DNA polymerase III (Pol III), a complex, multichain enzyme responsible for most of the replicative synthesis in bacteria; Pol III exhibits 3'-5' exonuclease proofreading activity. The beta chain is required for initiation of replication as well as for processivity of DNA replication.</text>
</comment>
<evidence type="ECO:0000256" key="4">
    <source>
        <dbReference type="ARBA" id="ARBA00022679"/>
    </source>
</evidence>
<dbReference type="Gene3D" id="3.70.10.10">
    <property type="match status" value="1"/>
</dbReference>
<dbReference type="Pfam" id="PF02768">
    <property type="entry name" value="DNA_pol3_beta_3"/>
    <property type="match status" value="1"/>
</dbReference>
<dbReference type="InterPro" id="IPR022634">
    <property type="entry name" value="DNA_polIII_beta_N"/>
</dbReference>
<dbReference type="PANTHER" id="PTHR30478">
    <property type="entry name" value="DNA POLYMERASE III SUBUNIT BETA"/>
    <property type="match status" value="1"/>
</dbReference>
<gene>
    <name evidence="13" type="ORF">ABR75_05525</name>
</gene>
<keyword evidence="5 9" id="KW-0548">Nucleotidyltransferase</keyword>
<evidence type="ECO:0000259" key="10">
    <source>
        <dbReference type="Pfam" id="PF00712"/>
    </source>
</evidence>
<feature type="domain" description="DNA polymerase III beta sliding clamp central" evidence="11">
    <location>
        <begin position="128"/>
        <end position="241"/>
    </location>
</feature>
<dbReference type="InterPro" id="IPR001001">
    <property type="entry name" value="DNA_polIII_beta"/>
</dbReference>
<proteinExistence type="inferred from homology"/>
<evidence type="ECO:0000256" key="5">
    <source>
        <dbReference type="ARBA" id="ARBA00022695"/>
    </source>
</evidence>
<keyword evidence="6 9" id="KW-0235">DNA replication</keyword>
<evidence type="ECO:0000256" key="6">
    <source>
        <dbReference type="ARBA" id="ARBA00022705"/>
    </source>
</evidence>
<dbReference type="Pfam" id="PF00712">
    <property type="entry name" value="DNA_pol3_beta"/>
    <property type="match status" value="1"/>
</dbReference>
<dbReference type="InterPro" id="IPR022635">
    <property type="entry name" value="DNA_polIII_beta_C"/>
</dbReference>
<dbReference type="EMBL" id="LIBJ01000129">
    <property type="protein sequence ID" value="KRO47818.1"/>
    <property type="molecule type" value="Genomic_DNA"/>
</dbReference>
<dbReference type="SMART" id="SM00480">
    <property type="entry name" value="POL3Bc"/>
    <property type="match status" value="1"/>
</dbReference>
<dbReference type="GO" id="GO:0006271">
    <property type="term" value="P:DNA strand elongation involved in DNA replication"/>
    <property type="evidence" value="ECO:0007669"/>
    <property type="project" value="TreeGrafter"/>
</dbReference>
<dbReference type="GO" id="GO:0003677">
    <property type="term" value="F:DNA binding"/>
    <property type="evidence" value="ECO:0007669"/>
    <property type="project" value="UniProtKB-UniRule"/>
</dbReference>
<dbReference type="GO" id="GO:0003887">
    <property type="term" value="F:DNA-directed DNA polymerase activity"/>
    <property type="evidence" value="ECO:0007669"/>
    <property type="project" value="UniProtKB-UniRule"/>
</dbReference>
<keyword evidence="3 9" id="KW-0963">Cytoplasm</keyword>
<dbReference type="NCBIfam" id="TIGR00663">
    <property type="entry name" value="dnan"/>
    <property type="match status" value="1"/>
</dbReference>
<evidence type="ECO:0000256" key="7">
    <source>
        <dbReference type="ARBA" id="ARBA00022932"/>
    </source>
</evidence>
<protein>
    <recommendedName>
        <fullName evidence="9">Beta sliding clamp</fullName>
    </recommendedName>
</protein>
<evidence type="ECO:0000313" key="13">
    <source>
        <dbReference type="EMBL" id="KRO47818.1"/>
    </source>
</evidence>
<dbReference type="GO" id="GO:0009360">
    <property type="term" value="C:DNA polymerase III complex"/>
    <property type="evidence" value="ECO:0007669"/>
    <property type="project" value="InterPro"/>
</dbReference>
<evidence type="ECO:0000256" key="9">
    <source>
        <dbReference type="PIRNR" id="PIRNR000804"/>
    </source>
</evidence>
<feature type="domain" description="DNA polymerase III beta sliding clamp N-terminal" evidence="10">
    <location>
        <begin position="1"/>
        <end position="118"/>
    </location>
</feature>
<comment type="subcellular location">
    <subcellularLocation>
        <location evidence="1 9">Cytoplasm</location>
    </subcellularLocation>
</comment>
<sequence length="365" mass="38917">MKFRVEREVLAEALGAAARVASTRNNAMPALSGVRIEVTGDKLSLSCTDNDLSVQFVLNVGGQEDGVVVASAKLMSDIVRSMSEGKVSVETAGDTVSVSSGRAQFTVPTFAATDFPNIVQASAPPVTLAANLFADALRQVVRAASSDMQRLALTGVLMSAEPEGLRLVATDSYRLAVRDLPGSNILGHGEKVVIPSRALNELQRLLASGEEASLCLAGDRATFTVGQATLSTSLLQIEFPNYRQLIQPSYPNTLTTAREPLLEAIRRCRILARETTPVRLEMTATSLKLIVVTQDVGNTVEELDATMVGSEITVGFNPEYLANGIEAVSGDEITIQTTDPIKPAVLRGVGAPDYLYLVMPQRLTN</sequence>
<evidence type="ECO:0000259" key="12">
    <source>
        <dbReference type="Pfam" id="PF02768"/>
    </source>
</evidence>
<comment type="similarity">
    <text evidence="2 9">Belongs to the beta sliding clamp family.</text>
</comment>
<evidence type="ECO:0000313" key="14">
    <source>
        <dbReference type="Proteomes" id="UP000051017"/>
    </source>
</evidence>